<name>X0VMJ4_9ZZZZ</name>
<accession>X0VMJ4</accession>
<feature type="compositionally biased region" description="Basic and acidic residues" evidence="1">
    <location>
        <begin position="75"/>
        <end position="84"/>
    </location>
</feature>
<evidence type="ECO:0000256" key="1">
    <source>
        <dbReference type="SAM" id="MobiDB-lite"/>
    </source>
</evidence>
<dbReference type="EMBL" id="BARS01022588">
    <property type="protein sequence ID" value="GAG01776.1"/>
    <property type="molecule type" value="Genomic_DNA"/>
</dbReference>
<reference evidence="2" key="1">
    <citation type="journal article" date="2014" name="Front. Microbiol.">
        <title>High frequency of phylogenetically diverse reductive dehalogenase-homologous genes in deep subseafloor sedimentary metagenomes.</title>
        <authorList>
            <person name="Kawai M."/>
            <person name="Futagami T."/>
            <person name="Toyoda A."/>
            <person name="Takaki Y."/>
            <person name="Nishi S."/>
            <person name="Hori S."/>
            <person name="Arai W."/>
            <person name="Tsubouchi T."/>
            <person name="Morono Y."/>
            <person name="Uchiyama I."/>
            <person name="Ito T."/>
            <person name="Fujiyama A."/>
            <person name="Inagaki F."/>
            <person name="Takami H."/>
        </authorList>
    </citation>
    <scope>NUCLEOTIDE SEQUENCE</scope>
    <source>
        <strain evidence="2">Expedition CK06-06</strain>
    </source>
</reference>
<sequence length="136" mass="14878">MFDDNNKNQNTSPPDLNSGKEFPFKKVEQNKVEDPSASSGQEKKLAGNKAPIEDILSNTEIDKEPASPSQGGPAKELEQEKIQENDNNDEMTLKEPLEVPSMQNKPSLPTSAPLVSPEIKKSVPNIQEEPSITTPP</sequence>
<feature type="non-terminal residue" evidence="2">
    <location>
        <position position="136"/>
    </location>
</feature>
<evidence type="ECO:0000313" key="2">
    <source>
        <dbReference type="EMBL" id="GAG01776.1"/>
    </source>
</evidence>
<feature type="compositionally biased region" description="Basic and acidic residues" evidence="1">
    <location>
        <begin position="22"/>
        <end position="34"/>
    </location>
</feature>
<comment type="caution">
    <text evidence="2">The sequence shown here is derived from an EMBL/GenBank/DDBJ whole genome shotgun (WGS) entry which is preliminary data.</text>
</comment>
<feature type="compositionally biased region" description="Polar residues" evidence="1">
    <location>
        <begin position="101"/>
        <end position="110"/>
    </location>
</feature>
<organism evidence="2">
    <name type="scientific">marine sediment metagenome</name>
    <dbReference type="NCBI Taxonomy" id="412755"/>
    <lineage>
        <taxon>unclassified sequences</taxon>
        <taxon>metagenomes</taxon>
        <taxon>ecological metagenomes</taxon>
    </lineage>
</organism>
<dbReference type="AlphaFoldDB" id="X0VMJ4"/>
<protein>
    <submittedName>
        <fullName evidence="2">Uncharacterized protein</fullName>
    </submittedName>
</protein>
<proteinExistence type="predicted"/>
<feature type="compositionally biased region" description="Polar residues" evidence="1">
    <location>
        <begin position="124"/>
        <end position="136"/>
    </location>
</feature>
<gene>
    <name evidence="2" type="ORF">S01H1_36095</name>
</gene>
<feature type="region of interest" description="Disordered" evidence="1">
    <location>
        <begin position="1"/>
        <end position="136"/>
    </location>
</feature>